<dbReference type="GO" id="GO:0005524">
    <property type="term" value="F:ATP binding"/>
    <property type="evidence" value="ECO:0007669"/>
    <property type="project" value="UniProtKB-KW"/>
</dbReference>
<name>E9AFU8_LEIMA</name>
<feature type="signal peptide" evidence="6">
    <location>
        <begin position="1"/>
        <end position="25"/>
    </location>
</feature>
<evidence type="ECO:0000256" key="4">
    <source>
        <dbReference type="ARBA" id="ARBA00023186"/>
    </source>
</evidence>
<accession>E9AFU8</accession>
<evidence type="ECO:0000313" key="8">
    <source>
        <dbReference type="Proteomes" id="UP000000542"/>
    </source>
</evidence>
<dbReference type="EMBL" id="FR796431">
    <property type="protein sequence ID" value="CBZ13102.1"/>
    <property type="molecule type" value="Genomic_DNA"/>
</dbReference>
<evidence type="ECO:0000256" key="5">
    <source>
        <dbReference type="SAM" id="MobiDB-lite"/>
    </source>
</evidence>
<dbReference type="AlphaFoldDB" id="E9AFU8"/>
<dbReference type="InterPro" id="IPR043129">
    <property type="entry name" value="ATPase_NBD"/>
</dbReference>
<keyword evidence="2" id="KW-0256">Endoplasmic reticulum</keyword>
<evidence type="ECO:0000256" key="2">
    <source>
        <dbReference type="ARBA" id="ARBA00022824"/>
    </source>
</evidence>
<keyword evidence="6" id="KW-0732">Signal</keyword>
<dbReference type="GO" id="GO:0034663">
    <property type="term" value="C:endoplasmic reticulum chaperone complex"/>
    <property type="evidence" value="ECO:0000318"/>
    <property type="project" value="GO_Central"/>
</dbReference>
<evidence type="ECO:0000256" key="6">
    <source>
        <dbReference type="SAM" id="SignalP"/>
    </source>
</evidence>
<feature type="region of interest" description="Disordered" evidence="5">
    <location>
        <begin position="700"/>
        <end position="723"/>
    </location>
</feature>
<organism evidence="7 8">
    <name type="scientific">Leishmania major</name>
    <dbReference type="NCBI Taxonomy" id="5664"/>
    <lineage>
        <taxon>Eukaryota</taxon>
        <taxon>Discoba</taxon>
        <taxon>Euglenozoa</taxon>
        <taxon>Kinetoplastea</taxon>
        <taxon>Metakinetoplastina</taxon>
        <taxon>Trypanosomatida</taxon>
        <taxon>Trypanosomatidae</taxon>
        <taxon>Leishmaniinae</taxon>
        <taxon>Leishmania</taxon>
    </lineage>
</organism>
<feature type="chain" id="PRO_5003236183" evidence="6">
    <location>
        <begin position="26"/>
        <end position="723"/>
    </location>
</feature>
<dbReference type="VEuPathDB" id="TriTrypDB:LMJSD75_350054700"/>
<dbReference type="Gene3D" id="3.30.420.40">
    <property type="match status" value="2"/>
</dbReference>
<sequence>MKPKCNVVLLAYALACFFITQASLAHVIGVDLGSEYIKVAGPHGDKGVDIVLNEQSRRKTDNFIGFRRSDLYIGDTAKSLAARFPLCTASAVNQLVRIRKDSSLLPFFSDLQYEYHVGFNNHGSATVSICDTKDPFTAEELYSMVLSYCKTTAVKDDVVDPKGVVVTIPFHTSPAERRAILNAARLSGLSVLGLMHSTTAAAFYYGVRHRGFGNNTLKVVVFDLGSTHTEVGVYEYLPPAPKAPLSSAFGTLRTLGVVEDRSLGGRAFDLCVARVIEAEARAKLSIGPVLGGTTSTQLKSQFSLLRAANKVRETFSVNSNTPYTVEGIAPDRDYHSSMTRATFESECAPLFQRVKDLAMSVTDVVNISFKDLNSFEMMGGLSRTPKIIADLSEVIGRDVDRTMNMDEAAAIGAGYYAAKLSPLYRAKSLKLDETIPYRVDFEVEPPLSKEKPAVRRPVFSADGFLLGDSVSITFNRTEDFSLNFYSDDAATPFVCITVTGVKQALTDMNALSPVVKHANNSHMVRLQIVLNETGLVEVEHAEVVVRYAEEVTQKVTENVTDKASGERKSVEKSVKVIKMRSRAADVSATLAWKNPTGLTPEEMQTSQAKLEAIWQAEHVKHLRATAKNNLEAYIFWAKNDGVSDNAALTAAAGAAAVQRVIDEATAVQEWLEEGEGASDHCAASQYESRLESLRGMVAELTKQPEEATSTVTTDSADDNEDDL</sequence>
<dbReference type="GeneID" id="12980627"/>
<dbReference type="GO" id="GO:0000774">
    <property type="term" value="F:adenyl-nucleotide exchange factor activity"/>
    <property type="evidence" value="ECO:0000318"/>
    <property type="project" value="GO_Central"/>
</dbReference>
<evidence type="ECO:0000256" key="3">
    <source>
        <dbReference type="ARBA" id="ARBA00022840"/>
    </source>
</evidence>
<dbReference type="PANTHER" id="PTHR45639">
    <property type="entry name" value="HSC70CB, ISOFORM G-RELATED"/>
    <property type="match status" value="1"/>
</dbReference>
<evidence type="ECO:0000313" key="7">
    <source>
        <dbReference type="EMBL" id="CBZ13102.1"/>
    </source>
</evidence>
<proteinExistence type="predicted"/>
<dbReference type="Proteomes" id="UP000000542">
    <property type="component" value="Chromosome 35"/>
</dbReference>
<reference evidence="7 8" key="1">
    <citation type="journal article" date="2005" name="Science">
        <title>The genome of the kinetoplastid parasite, Leishmania major.</title>
        <authorList>
            <person name="Ivens A.C."/>
            <person name="Peacock C.S."/>
            <person name="Worthey E.A."/>
            <person name="Murphy L."/>
            <person name="Aggarwal G."/>
            <person name="Berriman M."/>
            <person name="Sisk E."/>
            <person name="Rajandream M.A."/>
            <person name="Adlem E."/>
            <person name="Aert R."/>
            <person name="Anupama A."/>
            <person name="Apostolou Z."/>
            <person name="Attipoe P."/>
            <person name="Bason N."/>
            <person name="Bauser C."/>
            <person name="Beck A."/>
            <person name="Beverley S.M."/>
            <person name="Bianchettin G."/>
            <person name="Borzym K."/>
            <person name="Bothe G."/>
            <person name="Bruschi C.V."/>
            <person name="Collins M."/>
            <person name="Cadag E."/>
            <person name="Ciarloni L."/>
            <person name="Clayton C."/>
            <person name="Coulson R.M."/>
            <person name="Cronin A."/>
            <person name="Cruz A.K."/>
            <person name="Davies R.M."/>
            <person name="De Gaudenzi J."/>
            <person name="Dobson D.E."/>
            <person name="Duesterhoeft A."/>
            <person name="Fazelina G."/>
            <person name="Fosker N."/>
            <person name="Frasch A.C."/>
            <person name="Fraser A."/>
            <person name="Fuchs M."/>
            <person name="Gabel C."/>
            <person name="Goble A."/>
            <person name="Goffeau A."/>
            <person name="Harris D."/>
            <person name="Hertz-Fowler C."/>
            <person name="Hilbert H."/>
            <person name="Horn D."/>
            <person name="Huang Y."/>
            <person name="Klages S."/>
            <person name="Knights A."/>
            <person name="Kube M."/>
            <person name="Larke N."/>
            <person name="Litvin L."/>
            <person name="Lord A."/>
            <person name="Louie T."/>
            <person name="Marra M."/>
            <person name="Masuy D."/>
            <person name="Matthews K."/>
            <person name="Michaeli S."/>
            <person name="Mottram J.C."/>
            <person name="Muller-Auer S."/>
            <person name="Munden H."/>
            <person name="Nelson S."/>
            <person name="Norbertczak H."/>
            <person name="Oliver K."/>
            <person name="O'neil S."/>
            <person name="Pentony M."/>
            <person name="Pohl T.M."/>
            <person name="Price C."/>
            <person name="Purnelle B."/>
            <person name="Quail M.A."/>
            <person name="Rabbinowitsch E."/>
            <person name="Reinhardt R."/>
            <person name="Rieger M."/>
            <person name="Rinta J."/>
            <person name="Robben J."/>
            <person name="Robertson L."/>
            <person name="Ruiz J.C."/>
            <person name="Rutter S."/>
            <person name="Saunders D."/>
            <person name="Schafer M."/>
            <person name="Schein J."/>
            <person name="Schwartz D.C."/>
            <person name="Seeger K."/>
            <person name="Seyler A."/>
            <person name="Sharp S."/>
            <person name="Shin H."/>
            <person name="Sivam D."/>
            <person name="Squares R."/>
            <person name="Squares S."/>
            <person name="Tosato V."/>
            <person name="Vogt C."/>
            <person name="Volckaert G."/>
            <person name="Wambutt R."/>
            <person name="Warren T."/>
            <person name="Wedler H."/>
            <person name="Woodward J."/>
            <person name="Zhou S."/>
            <person name="Zimmermann W."/>
            <person name="Smith D.F."/>
            <person name="Blackwell J.M."/>
            <person name="Stuart K.D."/>
            <person name="Barrell B."/>
            <person name="Myler P.J."/>
        </authorList>
    </citation>
    <scope>NUCLEOTIDE SEQUENCE [LARGE SCALE GENOMIC DNA]</scope>
    <source>
        <strain evidence="8">MHOM/IL/81/Friedlin</strain>
    </source>
</reference>
<gene>
    <name evidence="7" type="ORF">LMJF_35_4710</name>
</gene>
<dbReference type="InterPro" id="IPR029047">
    <property type="entry name" value="HSP70_peptide-bd_sf"/>
</dbReference>
<protein>
    <submittedName>
        <fullName evidence="7">Uncharacterized protein</fullName>
    </submittedName>
</protein>
<dbReference type="PANTHER" id="PTHR45639:SF3">
    <property type="entry name" value="HYPOXIA UP-REGULATED PROTEIN 1"/>
    <property type="match status" value="1"/>
</dbReference>
<dbReference type="VEuPathDB" id="TriTrypDB:LMJLV39_350055400"/>
<keyword evidence="3" id="KW-0067">ATP-binding</keyword>
<evidence type="ECO:0000256" key="1">
    <source>
        <dbReference type="ARBA" id="ARBA00022741"/>
    </source>
</evidence>
<dbReference type="SUPFAM" id="SSF53067">
    <property type="entry name" value="Actin-like ATPase domain"/>
    <property type="match status" value="2"/>
</dbReference>
<dbReference type="FunFam" id="3.90.640.10:FF:000004">
    <property type="entry name" value="Heat shock 70 kDa protein 4"/>
    <property type="match status" value="1"/>
</dbReference>
<keyword evidence="4" id="KW-0143">Chaperone</keyword>
<dbReference type="InterPro" id="IPR029048">
    <property type="entry name" value="HSP70_C_sf"/>
</dbReference>
<dbReference type="VEuPathDB" id="TriTrypDB:LMJFC_350060800"/>
<dbReference type="InParanoid" id="E9AFU8"/>
<keyword evidence="8" id="KW-1185">Reference proteome</keyword>
<dbReference type="STRING" id="5664.E9AFU8"/>
<dbReference type="Gene3D" id="3.90.640.10">
    <property type="entry name" value="Actin, Chain A, domain 4"/>
    <property type="match status" value="1"/>
</dbReference>
<dbReference type="PRINTS" id="PR00301">
    <property type="entry name" value="HEATSHOCK70"/>
</dbReference>
<dbReference type="HOGENOM" id="CLU_005965_7_2_1"/>
<dbReference type="GO" id="GO:0140662">
    <property type="term" value="F:ATP-dependent protein folding chaperone"/>
    <property type="evidence" value="ECO:0007669"/>
    <property type="project" value="InterPro"/>
</dbReference>
<dbReference type="Gene3D" id="1.20.1270.10">
    <property type="match status" value="1"/>
</dbReference>
<keyword evidence="1" id="KW-0547">Nucleotide-binding</keyword>
<reference evidence="7 8" key="2">
    <citation type="journal article" date="2011" name="Genome Res.">
        <title>Chromosome and gene copy number variation allow major structural change between species and strains of Leishmania.</title>
        <authorList>
            <person name="Rogers M.B."/>
            <person name="Hilley J.D."/>
            <person name="Dickens N.J."/>
            <person name="Wilkes J."/>
            <person name="Bates P.A."/>
            <person name="Depledge D.P."/>
            <person name="Harris D."/>
            <person name="Her Y."/>
            <person name="Herzyk P."/>
            <person name="Imamura H."/>
            <person name="Otto T.D."/>
            <person name="Sanders M."/>
            <person name="Seeger K."/>
            <person name="Dujardin J.C."/>
            <person name="Berriman M."/>
            <person name="Smith D.F."/>
            <person name="Hertz-Fowler C."/>
            <person name="Mottram J.C."/>
        </authorList>
    </citation>
    <scope>NUCLEOTIDE SEQUENCE [LARGE SCALE GENOMIC DNA]</scope>
    <source>
        <strain evidence="8">MHOM/IL/81/Friedlin</strain>
    </source>
</reference>
<dbReference type="KEGG" id="lma:LMJF_35_4710"/>
<dbReference type="OMA" id="HANNSHM"/>
<dbReference type="RefSeq" id="XP_003722868.1">
    <property type="nucleotide sequence ID" value="XM_003722820.1"/>
</dbReference>
<dbReference type="Gene3D" id="2.60.34.10">
    <property type="entry name" value="Substrate Binding Domain Of DNAk, Chain A, domain 1"/>
    <property type="match status" value="1"/>
</dbReference>
<dbReference type="VEuPathDB" id="TriTrypDB:LmjF.35.4710"/>
<dbReference type="Pfam" id="PF00012">
    <property type="entry name" value="HSP70"/>
    <property type="match status" value="1"/>
</dbReference>
<dbReference type="eggNOG" id="KOG0104">
    <property type="taxonomic scope" value="Eukaryota"/>
</dbReference>
<dbReference type="InterPro" id="IPR013126">
    <property type="entry name" value="Hsp_70_fam"/>
</dbReference>
<dbReference type="Gene3D" id="3.30.30.30">
    <property type="match status" value="1"/>
</dbReference>